<evidence type="ECO:0000313" key="1">
    <source>
        <dbReference type="EMBL" id="KAH9324814.1"/>
    </source>
</evidence>
<sequence>ICSKSQDNFIFKMYDGRVEIVAMDPYNRSEYYKESLRELTEIVEDKIYSCYDNGSTFLRDLNLIIAQIAAKDWTSIDSKSVAVI</sequence>
<protein>
    <submittedName>
        <fullName evidence="1">Uncharacterized protein</fullName>
    </submittedName>
</protein>
<evidence type="ECO:0000313" key="2">
    <source>
        <dbReference type="Proteomes" id="UP000824469"/>
    </source>
</evidence>
<dbReference type="Proteomes" id="UP000824469">
    <property type="component" value="Unassembled WGS sequence"/>
</dbReference>
<organism evidence="1 2">
    <name type="scientific">Taxus chinensis</name>
    <name type="common">Chinese yew</name>
    <name type="synonym">Taxus wallichiana var. chinensis</name>
    <dbReference type="NCBI Taxonomy" id="29808"/>
    <lineage>
        <taxon>Eukaryota</taxon>
        <taxon>Viridiplantae</taxon>
        <taxon>Streptophyta</taxon>
        <taxon>Embryophyta</taxon>
        <taxon>Tracheophyta</taxon>
        <taxon>Spermatophyta</taxon>
        <taxon>Pinopsida</taxon>
        <taxon>Pinidae</taxon>
        <taxon>Conifers II</taxon>
        <taxon>Cupressales</taxon>
        <taxon>Taxaceae</taxon>
        <taxon>Taxus</taxon>
    </lineage>
</organism>
<gene>
    <name evidence="1" type="ORF">KI387_004992</name>
</gene>
<proteinExistence type="predicted"/>
<accession>A0AA38LI31</accession>
<dbReference type="AlphaFoldDB" id="A0AA38LI31"/>
<feature type="non-terminal residue" evidence="1">
    <location>
        <position position="84"/>
    </location>
</feature>
<keyword evidence="2" id="KW-1185">Reference proteome</keyword>
<comment type="caution">
    <text evidence="1">The sequence shown here is derived from an EMBL/GenBank/DDBJ whole genome shotgun (WGS) entry which is preliminary data.</text>
</comment>
<name>A0AA38LI31_TAXCH</name>
<feature type="non-terminal residue" evidence="1">
    <location>
        <position position="1"/>
    </location>
</feature>
<reference evidence="1 2" key="1">
    <citation type="journal article" date="2021" name="Nat. Plants">
        <title>The Taxus genome provides insights into paclitaxel biosynthesis.</title>
        <authorList>
            <person name="Xiong X."/>
            <person name="Gou J."/>
            <person name="Liao Q."/>
            <person name="Li Y."/>
            <person name="Zhou Q."/>
            <person name="Bi G."/>
            <person name="Li C."/>
            <person name="Du R."/>
            <person name="Wang X."/>
            <person name="Sun T."/>
            <person name="Guo L."/>
            <person name="Liang H."/>
            <person name="Lu P."/>
            <person name="Wu Y."/>
            <person name="Zhang Z."/>
            <person name="Ro D.K."/>
            <person name="Shang Y."/>
            <person name="Huang S."/>
            <person name="Yan J."/>
        </authorList>
    </citation>
    <scope>NUCLEOTIDE SEQUENCE [LARGE SCALE GENOMIC DNA]</scope>
    <source>
        <strain evidence="1">Ta-2019</strain>
    </source>
</reference>
<dbReference type="EMBL" id="JAHRHJ020000002">
    <property type="protein sequence ID" value="KAH9324814.1"/>
    <property type="molecule type" value="Genomic_DNA"/>
</dbReference>